<evidence type="ECO:0000313" key="2">
    <source>
        <dbReference type="EMBL" id="KAL2529563.1"/>
    </source>
</evidence>
<dbReference type="AlphaFoldDB" id="A0ABD1UYT2"/>
<protein>
    <recommendedName>
        <fullName evidence="1">Putative plant transposon protein domain-containing protein</fullName>
    </recommendedName>
</protein>
<organism evidence="2 3">
    <name type="scientific">Forsythia ovata</name>
    <dbReference type="NCBI Taxonomy" id="205694"/>
    <lineage>
        <taxon>Eukaryota</taxon>
        <taxon>Viridiplantae</taxon>
        <taxon>Streptophyta</taxon>
        <taxon>Embryophyta</taxon>
        <taxon>Tracheophyta</taxon>
        <taxon>Spermatophyta</taxon>
        <taxon>Magnoliopsida</taxon>
        <taxon>eudicotyledons</taxon>
        <taxon>Gunneridae</taxon>
        <taxon>Pentapetalae</taxon>
        <taxon>asterids</taxon>
        <taxon>lamiids</taxon>
        <taxon>Lamiales</taxon>
        <taxon>Oleaceae</taxon>
        <taxon>Forsythieae</taxon>
        <taxon>Forsythia</taxon>
    </lineage>
</organism>
<comment type="caution">
    <text evidence="2">The sequence shown here is derived from an EMBL/GenBank/DDBJ whole genome shotgun (WGS) entry which is preliminary data.</text>
</comment>
<feature type="domain" description="Putative plant transposon protein" evidence="1">
    <location>
        <begin position="6"/>
        <end position="166"/>
    </location>
</feature>
<reference evidence="3" key="1">
    <citation type="submission" date="2024-07" db="EMBL/GenBank/DDBJ databases">
        <title>Two chromosome-level genome assemblies of Korean endemic species Abeliophyllum distichum and Forsythia ovata (Oleaceae).</title>
        <authorList>
            <person name="Jang H."/>
        </authorList>
    </citation>
    <scope>NUCLEOTIDE SEQUENCE [LARGE SCALE GENOMIC DNA]</scope>
</reference>
<accession>A0ABD1UYT2</accession>
<keyword evidence="3" id="KW-1185">Reference proteome</keyword>
<dbReference type="EMBL" id="JBFOLJ010000006">
    <property type="protein sequence ID" value="KAL2529563.1"/>
    <property type="molecule type" value="Genomic_DNA"/>
</dbReference>
<name>A0ABD1UYT2_9LAMI</name>
<dbReference type="Proteomes" id="UP001604277">
    <property type="component" value="Unassembled WGS sequence"/>
</dbReference>
<evidence type="ECO:0000259" key="1">
    <source>
        <dbReference type="Pfam" id="PF20167"/>
    </source>
</evidence>
<dbReference type="Pfam" id="PF20167">
    <property type="entry name" value="Transposase_32"/>
    <property type="match status" value="1"/>
</dbReference>
<evidence type="ECO:0000313" key="3">
    <source>
        <dbReference type="Proteomes" id="UP001604277"/>
    </source>
</evidence>
<proteinExistence type="predicted"/>
<gene>
    <name evidence="2" type="ORF">Fot_22164</name>
</gene>
<sequence>MDFLGLSRGYSENVVRHFYANAELVEPKVGYLKTFVNGVAFVVDDDLLFKLDGIPTGGEFYKGTFNRLEACCVIFKNEAMAQTSTDVSLLGRDMWLLHLIIVHVLKPRVGKLSSLTNEDTWMMWKIALGQRIDLGDLIASEMVECSNKHELRLLYGRLVNDIAIRLGADLKEEKLISMHPNTKIGASSLIKARFELVDGVWTKPRVEVGDVGVEGDAHFMPHSPADWGSFMTDF</sequence>
<dbReference type="InterPro" id="IPR046796">
    <property type="entry name" value="Transposase_32_dom"/>
</dbReference>